<dbReference type="GO" id="GO:0003677">
    <property type="term" value="F:DNA binding"/>
    <property type="evidence" value="ECO:0007669"/>
    <property type="project" value="InterPro"/>
</dbReference>
<dbReference type="Proteomes" id="UP000293638">
    <property type="component" value="Unassembled WGS sequence"/>
</dbReference>
<evidence type="ECO:0000259" key="3">
    <source>
        <dbReference type="Pfam" id="PF02371"/>
    </source>
</evidence>
<organism evidence="4 5">
    <name type="scientific">Motilibacter rhizosphaerae</name>
    <dbReference type="NCBI Taxonomy" id="598652"/>
    <lineage>
        <taxon>Bacteria</taxon>
        <taxon>Bacillati</taxon>
        <taxon>Actinomycetota</taxon>
        <taxon>Actinomycetes</taxon>
        <taxon>Motilibacterales</taxon>
        <taxon>Motilibacteraceae</taxon>
        <taxon>Motilibacter</taxon>
    </lineage>
</organism>
<dbReference type="PANTHER" id="PTHR33055:SF16">
    <property type="entry name" value="TRANSPOSASE FOR INSERTION SEQUENCE ELEMENT IS1547"/>
    <property type="match status" value="1"/>
</dbReference>
<feature type="region of interest" description="Disordered" evidence="1">
    <location>
        <begin position="1"/>
        <end position="25"/>
    </location>
</feature>
<evidence type="ECO:0000259" key="2">
    <source>
        <dbReference type="Pfam" id="PF01548"/>
    </source>
</evidence>
<sequence length="412" mass="44244">MSRVVIGMDPHKRSAGDDRPGSRPTIEVLDDREHVLATGRYSTDRDGYRAMLKEGRRWPERVWAVEGCNGVGRHLAQRLVADGEPVVDVPAKLSARARVFSTGQGRKTDATDAHSVAVVALRTPALREVVVDDVTVALRLLVDRRDELGAARTLTVNRLHRLLTELVPGGAKKALSAAQARALLATVRPRDVVGKTRRQLAADVVGELEVLDRKMKTASKQLTEMVEATGSGLLELNGIGPSGAARLLGDVGDVARFPTKGHFASWNGTAPIDASSGDQHRHRLSRAGNRRINRVLHIMAIVQLRHDTAGREYYRRKRAAGKSPMEAMRCLKRRLSDVVYRQLVADQKPLRAEPGAGPGGHPGATTTSSAAGFHPDTGTSDKSLPGPTTSDATPAGSARPDPTTPPVQALSA</sequence>
<dbReference type="GO" id="GO:0006313">
    <property type="term" value="P:DNA transposition"/>
    <property type="evidence" value="ECO:0007669"/>
    <property type="project" value="InterPro"/>
</dbReference>
<feature type="compositionally biased region" description="Polar residues" evidence="1">
    <location>
        <begin position="377"/>
        <end position="392"/>
    </location>
</feature>
<evidence type="ECO:0000313" key="5">
    <source>
        <dbReference type="Proteomes" id="UP000293638"/>
    </source>
</evidence>
<dbReference type="EMBL" id="SGXD01000010">
    <property type="protein sequence ID" value="RZS77541.1"/>
    <property type="molecule type" value="Genomic_DNA"/>
</dbReference>
<dbReference type="RefSeq" id="WP_130494742.1">
    <property type="nucleotide sequence ID" value="NZ_SGXD01000010.1"/>
</dbReference>
<comment type="caution">
    <text evidence="4">The sequence shown here is derived from an EMBL/GenBank/DDBJ whole genome shotgun (WGS) entry which is preliminary data.</text>
</comment>
<dbReference type="OrthoDB" id="4337860at2"/>
<dbReference type="NCBIfam" id="NF033542">
    <property type="entry name" value="transpos_IS110"/>
    <property type="match status" value="1"/>
</dbReference>
<accession>A0A4Q7N781</accession>
<feature type="domain" description="Transposase IS110-like N-terminal" evidence="2">
    <location>
        <begin position="26"/>
        <end position="168"/>
    </location>
</feature>
<reference evidence="4 5" key="1">
    <citation type="submission" date="2019-02" db="EMBL/GenBank/DDBJ databases">
        <title>Genomic Encyclopedia of Type Strains, Phase IV (KMG-IV): sequencing the most valuable type-strain genomes for metagenomic binning, comparative biology and taxonomic classification.</title>
        <authorList>
            <person name="Goeker M."/>
        </authorList>
    </citation>
    <scope>NUCLEOTIDE SEQUENCE [LARGE SCALE GENOMIC DNA]</scope>
    <source>
        <strain evidence="4 5">DSM 45622</strain>
    </source>
</reference>
<protein>
    <submittedName>
        <fullName evidence="4">Transposase</fullName>
    </submittedName>
</protein>
<evidence type="ECO:0000256" key="1">
    <source>
        <dbReference type="SAM" id="MobiDB-lite"/>
    </source>
</evidence>
<feature type="compositionally biased region" description="Basic and acidic residues" evidence="1">
    <location>
        <begin position="9"/>
        <end position="21"/>
    </location>
</feature>
<feature type="domain" description="Transposase IS116/IS110/IS902 C-terminal" evidence="3">
    <location>
        <begin position="233"/>
        <end position="315"/>
    </location>
</feature>
<dbReference type="GO" id="GO:0004803">
    <property type="term" value="F:transposase activity"/>
    <property type="evidence" value="ECO:0007669"/>
    <property type="project" value="InterPro"/>
</dbReference>
<name>A0A4Q7N781_9ACTN</name>
<feature type="compositionally biased region" description="Low complexity" evidence="1">
    <location>
        <begin position="363"/>
        <end position="372"/>
    </location>
</feature>
<feature type="region of interest" description="Disordered" evidence="1">
    <location>
        <begin position="349"/>
        <end position="412"/>
    </location>
</feature>
<dbReference type="InterPro" id="IPR002525">
    <property type="entry name" value="Transp_IS110-like_N"/>
</dbReference>
<dbReference type="InterPro" id="IPR003346">
    <property type="entry name" value="Transposase_20"/>
</dbReference>
<dbReference type="PANTHER" id="PTHR33055">
    <property type="entry name" value="TRANSPOSASE FOR INSERTION SEQUENCE ELEMENT IS1111A"/>
    <property type="match status" value="1"/>
</dbReference>
<dbReference type="Pfam" id="PF02371">
    <property type="entry name" value="Transposase_20"/>
    <property type="match status" value="1"/>
</dbReference>
<dbReference type="Pfam" id="PF01548">
    <property type="entry name" value="DEDD_Tnp_IS110"/>
    <property type="match status" value="1"/>
</dbReference>
<gene>
    <name evidence="4" type="ORF">EV189_4022</name>
</gene>
<proteinExistence type="predicted"/>
<dbReference type="AlphaFoldDB" id="A0A4Q7N781"/>
<evidence type="ECO:0000313" key="4">
    <source>
        <dbReference type="EMBL" id="RZS77541.1"/>
    </source>
</evidence>
<keyword evidence="5" id="KW-1185">Reference proteome</keyword>
<dbReference type="InterPro" id="IPR047650">
    <property type="entry name" value="Transpos_IS110"/>
</dbReference>